<dbReference type="AlphaFoldDB" id="A0A552WRN8"/>
<dbReference type="PROSITE" id="PS50110">
    <property type="entry name" value="RESPONSE_REGULATORY"/>
    <property type="match status" value="1"/>
</dbReference>
<keyword evidence="2" id="KW-0902">Two-component regulatory system</keyword>
<protein>
    <submittedName>
        <fullName evidence="5">Response regulator</fullName>
    </submittedName>
</protein>
<dbReference type="PANTHER" id="PTHR44591">
    <property type="entry name" value="STRESS RESPONSE REGULATOR PROTEIN 1"/>
    <property type="match status" value="1"/>
</dbReference>
<sequence length="120" mass="13091">MKVLVADDSKVMRRIVIRALRQAGYDGWEVVEAGDGAEALRIAQREQLDLILTDWNMPELSGLDVLNALRASGSTVPVGFVTSEGSSQMRQLAEDSGAQFLIAKPFTAETFRDVLEPLLG</sequence>
<evidence type="ECO:0000256" key="3">
    <source>
        <dbReference type="PROSITE-ProRule" id="PRU00169"/>
    </source>
</evidence>
<feature type="domain" description="Response regulatory" evidence="4">
    <location>
        <begin position="2"/>
        <end position="119"/>
    </location>
</feature>
<comment type="caution">
    <text evidence="5">The sequence shown here is derived from an EMBL/GenBank/DDBJ whole genome shotgun (WGS) entry which is preliminary data.</text>
</comment>
<dbReference type="SMART" id="SM00448">
    <property type="entry name" value="REC"/>
    <property type="match status" value="1"/>
</dbReference>
<dbReference type="GO" id="GO:0000160">
    <property type="term" value="P:phosphorelay signal transduction system"/>
    <property type="evidence" value="ECO:0007669"/>
    <property type="project" value="UniProtKB-KW"/>
</dbReference>
<proteinExistence type="predicted"/>
<dbReference type="InterPro" id="IPR011006">
    <property type="entry name" value="CheY-like_superfamily"/>
</dbReference>
<dbReference type="EMBL" id="VJXR01000024">
    <property type="protein sequence ID" value="TRW45394.1"/>
    <property type="molecule type" value="Genomic_DNA"/>
</dbReference>
<evidence type="ECO:0000256" key="2">
    <source>
        <dbReference type="ARBA" id="ARBA00023012"/>
    </source>
</evidence>
<reference evidence="5 6" key="1">
    <citation type="submission" date="2019-07" db="EMBL/GenBank/DDBJ databases">
        <title>Georgenia wutianyii sp. nov. and Georgenia *** sp. nov. isolated from plateau pika (Ochotona curzoniae) in the Qinghai-Tibet plateau of China.</title>
        <authorList>
            <person name="Tian Z."/>
        </authorList>
    </citation>
    <scope>NUCLEOTIDE SEQUENCE [LARGE SCALE GENOMIC DNA]</scope>
    <source>
        <strain evidence="5 6">Z446</strain>
    </source>
</reference>
<keyword evidence="6" id="KW-1185">Reference proteome</keyword>
<accession>A0A552WRN8</accession>
<name>A0A552WRN8_9MICO</name>
<feature type="modified residue" description="4-aspartylphosphate" evidence="3">
    <location>
        <position position="54"/>
    </location>
</feature>
<evidence type="ECO:0000313" key="6">
    <source>
        <dbReference type="Proteomes" id="UP000318693"/>
    </source>
</evidence>
<evidence type="ECO:0000256" key="1">
    <source>
        <dbReference type="ARBA" id="ARBA00022553"/>
    </source>
</evidence>
<dbReference type="InterPro" id="IPR001789">
    <property type="entry name" value="Sig_transdc_resp-reg_receiver"/>
</dbReference>
<dbReference type="Gene3D" id="3.40.50.2300">
    <property type="match status" value="1"/>
</dbReference>
<evidence type="ECO:0000313" key="5">
    <source>
        <dbReference type="EMBL" id="TRW45394.1"/>
    </source>
</evidence>
<keyword evidence="1 3" id="KW-0597">Phosphoprotein</keyword>
<gene>
    <name evidence="5" type="ORF">FJ693_09925</name>
</gene>
<organism evidence="5 6">
    <name type="scientific">Georgenia yuyongxinii</name>
    <dbReference type="NCBI Taxonomy" id="2589797"/>
    <lineage>
        <taxon>Bacteria</taxon>
        <taxon>Bacillati</taxon>
        <taxon>Actinomycetota</taxon>
        <taxon>Actinomycetes</taxon>
        <taxon>Micrococcales</taxon>
        <taxon>Bogoriellaceae</taxon>
        <taxon>Georgenia</taxon>
    </lineage>
</organism>
<dbReference type="Pfam" id="PF00072">
    <property type="entry name" value="Response_reg"/>
    <property type="match status" value="1"/>
</dbReference>
<dbReference type="Proteomes" id="UP000318693">
    <property type="component" value="Unassembled WGS sequence"/>
</dbReference>
<dbReference type="InterPro" id="IPR050595">
    <property type="entry name" value="Bact_response_regulator"/>
</dbReference>
<dbReference type="PANTHER" id="PTHR44591:SF14">
    <property type="entry name" value="PROTEIN PILG"/>
    <property type="match status" value="1"/>
</dbReference>
<dbReference type="SUPFAM" id="SSF52172">
    <property type="entry name" value="CheY-like"/>
    <property type="match status" value="1"/>
</dbReference>
<evidence type="ECO:0000259" key="4">
    <source>
        <dbReference type="PROSITE" id="PS50110"/>
    </source>
</evidence>